<proteinExistence type="predicted"/>
<name>A0A5N6RW03_9ROSI</name>
<dbReference type="Proteomes" id="UP000327013">
    <property type="component" value="Chromosome 8"/>
</dbReference>
<dbReference type="EMBL" id="CM017328">
    <property type="protein sequence ID" value="KAE8126087.1"/>
    <property type="molecule type" value="Genomic_DNA"/>
</dbReference>
<gene>
    <name evidence="1" type="ORF">FH972_020833</name>
</gene>
<dbReference type="AlphaFoldDB" id="A0A5N6RW03"/>
<organism evidence="1 2">
    <name type="scientific">Carpinus fangiana</name>
    <dbReference type="NCBI Taxonomy" id="176857"/>
    <lineage>
        <taxon>Eukaryota</taxon>
        <taxon>Viridiplantae</taxon>
        <taxon>Streptophyta</taxon>
        <taxon>Embryophyta</taxon>
        <taxon>Tracheophyta</taxon>
        <taxon>Spermatophyta</taxon>
        <taxon>Magnoliopsida</taxon>
        <taxon>eudicotyledons</taxon>
        <taxon>Gunneridae</taxon>
        <taxon>Pentapetalae</taxon>
        <taxon>rosids</taxon>
        <taxon>fabids</taxon>
        <taxon>Fagales</taxon>
        <taxon>Betulaceae</taxon>
        <taxon>Carpinus</taxon>
    </lineage>
</organism>
<protein>
    <submittedName>
        <fullName evidence="1">Uncharacterized protein</fullName>
    </submittedName>
</protein>
<evidence type="ECO:0000313" key="1">
    <source>
        <dbReference type="EMBL" id="KAE8126087.1"/>
    </source>
</evidence>
<reference evidence="1 2" key="1">
    <citation type="submission" date="2019-06" db="EMBL/GenBank/DDBJ databases">
        <title>A chromosomal-level reference genome of Carpinus fangiana (Coryloideae, Betulaceae).</title>
        <authorList>
            <person name="Yang X."/>
            <person name="Wang Z."/>
            <person name="Zhang L."/>
            <person name="Hao G."/>
            <person name="Liu J."/>
            <person name="Yang Y."/>
        </authorList>
    </citation>
    <scope>NUCLEOTIDE SEQUENCE [LARGE SCALE GENOMIC DNA]</scope>
    <source>
        <strain evidence="1">Cfa_2016G</strain>
        <tissue evidence="1">Leaf</tissue>
    </source>
</reference>
<keyword evidence="2" id="KW-1185">Reference proteome</keyword>
<dbReference type="OrthoDB" id="10260134at2759"/>
<evidence type="ECO:0000313" key="2">
    <source>
        <dbReference type="Proteomes" id="UP000327013"/>
    </source>
</evidence>
<accession>A0A5N6RW03</accession>
<sequence length="139" mass="15502">MAAWNSIATHKKEAFFFLSSNIYHVCGRCARAPIKSQVGVRILAHCSPDRQILSEGRKTSPEGNRHPQFLFSKRTKVLQAVAVPIVPTSADSAEYRNQLAEIYGFKQIGEPLPENIKLKDIIDTLPKKAISEPNIVMSK</sequence>